<dbReference type="STRING" id="56216.A0A1A6GQ41"/>
<dbReference type="Proteomes" id="UP000092124">
    <property type="component" value="Unassembled WGS sequence"/>
</dbReference>
<dbReference type="GO" id="GO:0005634">
    <property type="term" value="C:nucleus"/>
    <property type="evidence" value="ECO:0007669"/>
    <property type="project" value="UniProtKB-SubCell"/>
</dbReference>
<comment type="subcellular location">
    <subcellularLocation>
        <location evidence="1 2">Nucleus</location>
    </subcellularLocation>
</comment>
<dbReference type="InterPro" id="IPR001356">
    <property type="entry name" value="HD"/>
</dbReference>
<feature type="non-terminal residue" evidence="4">
    <location>
        <position position="1"/>
    </location>
</feature>
<evidence type="ECO:0000256" key="2">
    <source>
        <dbReference type="RuleBase" id="RU000682"/>
    </source>
</evidence>
<name>A0A1A6GQ41_NEOLE</name>
<dbReference type="CDD" id="cd00086">
    <property type="entry name" value="homeodomain"/>
    <property type="match status" value="1"/>
</dbReference>
<evidence type="ECO:0000313" key="5">
    <source>
        <dbReference type="Proteomes" id="UP000092124"/>
    </source>
</evidence>
<dbReference type="PANTHER" id="PTHR14618">
    <property type="entry name" value="HOMEODOX-CONTAINING PROTEIN 1 HMBOX1"/>
    <property type="match status" value="1"/>
</dbReference>
<accession>A0A1A6GQ41</accession>
<evidence type="ECO:0000256" key="1">
    <source>
        <dbReference type="PROSITE-ProRule" id="PRU00108"/>
    </source>
</evidence>
<evidence type="ECO:0000259" key="3">
    <source>
        <dbReference type="PROSITE" id="PS50071"/>
    </source>
</evidence>
<keyword evidence="1 2" id="KW-0371">Homeobox</keyword>
<dbReference type="InterPro" id="IPR009057">
    <property type="entry name" value="Homeodomain-like_sf"/>
</dbReference>
<dbReference type="Gene3D" id="1.10.10.60">
    <property type="entry name" value="Homeodomain-like"/>
    <property type="match status" value="1"/>
</dbReference>
<dbReference type="Pfam" id="PF00046">
    <property type="entry name" value="Homeodomain"/>
    <property type="match status" value="1"/>
</dbReference>
<dbReference type="EMBL" id="LZPO01076968">
    <property type="protein sequence ID" value="OBS67810.1"/>
    <property type="molecule type" value="Genomic_DNA"/>
</dbReference>
<feature type="non-terminal residue" evidence="4">
    <location>
        <position position="143"/>
    </location>
</feature>
<dbReference type="AlphaFoldDB" id="A0A1A6GQ41"/>
<dbReference type="FunFam" id="1.10.10.60:FF:000614">
    <property type="entry name" value="Uncharacterized protein"/>
    <property type="match status" value="1"/>
</dbReference>
<dbReference type="OrthoDB" id="5856131at2759"/>
<keyword evidence="1 2" id="KW-0238">DNA-binding</keyword>
<dbReference type="InterPro" id="IPR040363">
    <property type="entry name" value="HMBOX1"/>
</dbReference>
<evidence type="ECO:0000313" key="4">
    <source>
        <dbReference type="EMBL" id="OBS67810.1"/>
    </source>
</evidence>
<gene>
    <name evidence="4" type="ORF">A6R68_03649</name>
</gene>
<organism evidence="4 5">
    <name type="scientific">Neotoma lepida</name>
    <name type="common">Desert woodrat</name>
    <dbReference type="NCBI Taxonomy" id="56216"/>
    <lineage>
        <taxon>Eukaryota</taxon>
        <taxon>Metazoa</taxon>
        <taxon>Chordata</taxon>
        <taxon>Craniata</taxon>
        <taxon>Vertebrata</taxon>
        <taxon>Euteleostomi</taxon>
        <taxon>Mammalia</taxon>
        <taxon>Eutheria</taxon>
        <taxon>Euarchontoglires</taxon>
        <taxon>Glires</taxon>
        <taxon>Rodentia</taxon>
        <taxon>Myomorpha</taxon>
        <taxon>Muroidea</taxon>
        <taxon>Cricetidae</taxon>
        <taxon>Neotominae</taxon>
        <taxon>Neotoma</taxon>
    </lineage>
</organism>
<keyword evidence="1 2" id="KW-0539">Nucleus</keyword>
<proteinExistence type="predicted"/>
<feature type="DNA-binding region" description="Homeobox" evidence="1">
    <location>
        <begin position="3"/>
        <end position="57"/>
    </location>
</feature>
<dbReference type="SUPFAM" id="SSF46689">
    <property type="entry name" value="Homeodomain-like"/>
    <property type="match status" value="1"/>
</dbReference>
<dbReference type="GO" id="GO:0003691">
    <property type="term" value="F:double-stranded telomeric DNA binding"/>
    <property type="evidence" value="ECO:0007669"/>
    <property type="project" value="InterPro"/>
</dbReference>
<feature type="domain" description="Homeobox" evidence="3">
    <location>
        <begin position="1"/>
        <end position="56"/>
    </location>
</feature>
<comment type="caution">
    <text evidence="4">The sequence shown here is derived from an EMBL/GenBank/DDBJ whole genome shotgun (WGS) entry which is preliminary data.</text>
</comment>
<reference evidence="4 5" key="1">
    <citation type="submission" date="2016-06" db="EMBL/GenBank/DDBJ databases">
        <title>The Draft Genome Sequence and Annotation of the Desert Woodrat Neotoma lepida.</title>
        <authorList>
            <person name="Campbell M."/>
            <person name="Oakeson K.F."/>
            <person name="Yandell M."/>
            <person name="Halpert J.R."/>
            <person name="Dearing D."/>
        </authorList>
    </citation>
    <scope>NUCLEOTIDE SEQUENCE [LARGE SCALE GENOMIC DNA]</scope>
    <source>
        <strain evidence="4">417</strain>
        <tissue evidence="4">Liver</tissue>
    </source>
</reference>
<protein>
    <recommendedName>
        <fullName evidence="3">Homeobox domain-containing protein</fullName>
    </recommendedName>
</protein>
<keyword evidence="5" id="KW-1185">Reference proteome</keyword>
<dbReference type="PROSITE" id="PS50071">
    <property type="entry name" value="HOMEOBOX_2"/>
    <property type="match status" value="1"/>
</dbReference>
<dbReference type="PANTHER" id="PTHR14618:SF0">
    <property type="entry name" value="HOMEOBOX-CONTAINING PROTEIN 1"/>
    <property type="match status" value="1"/>
</dbReference>
<sequence length="143" mass="16411">YFNENQYPDEAKREEIANACNAVIQKPGKKLSDLERVTSLKVYNWFANRRKEIKRRANIEAAILESHGIDVQSPGGHSNSDDVDGNDYSEQFAMFFILSVFHYLCVPRYSRLAYALRAAHPMLFPPRDLPFPKLFGTESPEDV</sequence>